<evidence type="ECO:0008006" key="10">
    <source>
        <dbReference type="Google" id="ProtNLM"/>
    </source>
</evidence>
<evidence type="ECO:0000256" key="3">
    <source>
        <dbReference type="ARBA" id="ARBA00022692"/>
    </source>
</evidence>
<protein>
    <recommendedName>
        <fullName evidence="10">Glycosyltransferase family 31 protein</fullName>
    </recommendedName>
</protein>
<dbReference type="PANTHER" id="PTHR23033">
    <property type="entry name" value="BETA1,3-GALACTOSYLTRANSFERASE"/>
    <property type="match status" value="1"/>
</dbReference>
<reference evidence="8 9" key="1">
    <citation type="journal article" date="2023" name="G3 (Bethesda)">
        <title>A chromosome-level genome assembly of Zasmidium syzygii isolated from banana leaves.</title>
        <authorList>
            <person name="van Westerhoven A.C."/>
            <person name="Mehrabi R."/>
            <person name="Talebi R."/>
            <person name="Steentjes M.B.F."/>
            <person name="Corcolon B."/>
            <person name="Chong P.A."/>
            <person name="Kema G.H.J."/>
            <person name="Seidl M.F."/>
        </authorList>
    </citation>
    <scope>NUCLEOTIDE SEQUENCE [LARGE SCALE GENOMIC DNA]</scope>
    <source>
        <strain evidence="8 9">P124</strain>
    </source>
</reference>
<organism evidence="8 9">
    <name type="scientific">Zasmidium cellare</name>
    <name type="common">Wine cellar mold</name>
    <name type="synonym">Racodium cellare</name>
    <dbReference type="NCBI Taxonomy" id="395010"/>
    <lineage>
        <taxon>Eukaryota</taxon>
        <taxon>Fungi</taxon>
        <taxon>Dikarya</taxon>
        <taxon>Ascomycota</taxon>
        <taxon>Pezizomycotina</taxon>
        <taxon>Dothideomycetes</taxon>
        <taxon>Dothideomycetidae</taxon>
        <taxon>Mycosphaerellales</taxon>
        <taxon>Mycosphaerellaceae</taxon>
        <taxon>Zasmidium</taxon>
    </lineage>
</organism>
<accession>A0ABR0F341</accession>
<keyword evidence="5" id="KW-1133">Transmembrane helix</keyword>
<dbReference type="PANTHER" id="PTHR23033:SF47">
    <property type="entry name" value="APPLE DOMAIN-CONTAINING PROTEIN-RELATED"/>
    <property type="match status" value="1"/>
</dbReference>
<feature type="compositionally biased region" description="Polar residues" evidence="7">
    <location>
        <begin position="50"/>
        <end position="64"/>
    </location>
</feature>
<dbReference type="Proteomes" id="UP001305779">
    <property type="component" value="Unassembled WGS sequence"/>
</dbReference>
<comment type="subcellular location">
    <subcellularLocation>
        <location evidence="1">Membrane</location>
        <topology evidence="1">Single-pass type II membrane protein</topology>
    </subcellularLocation>
</comment>
<keyword evidence="4" id="KW-0735">Signal-anchor</keyword>
<dbReference type="EMBL" id="JAXOVC010000001">
    <property type="protein sequence ID" value="KAK4507776.1"/>
    <property type="molecule type" value="Genomic_DNA"/>
</dbReference>
<comment type="caution">
    <text evidence="8">The sequence shown here is derived from an EMBL/GenBank/DDBJ whole genome shotgun (WGS) entry which is preliminary data.</text>
</comment>
<sequence>MLFNSLGRVPKLAIFVALALTIVIAIHITSFPRLSQWKLPILGDQKPHIPTTSPEDASQESPQKASEEPSPDSTHGSPLPTHSPSPPYHQAPVGGNESSIPCQALKGAEDVLVVMRTGATEIKDKLPAHLNTTFQCYPHLVIFSDFAENFHGHEVYDVLRDIPDEIKSDNEDFKHYLHVQEAGRQNLNDDELSGKVSAESGPIGKNDNAGWRLDKWKFLPMINRTLEMYPDKKWYVFVEPDTYLVWSNLLQWIPKLKADKPLYYGSEVMIGDDVFAHGGSAFVMSKPAMEKGAEIYNEKATEWHDFTAGHWAGDCVLGRALHDAGVELSWSWPQFQGGNPSFSMGWTDHKTDHNLWCTPAISYHHFTPAEVRDFWQFEQSWIRSILAKEKQHRERGLPFRLWGDDMSNVLHHRDTFKLYVMPNITQERNHWNNTPEVPSPDSQGITLEDCKERCEENDDCLQYALGPDGCSTGMEPRMGQEDETTTAGWMPERIKEWVKDLDHCWNKDGWAVT</sequence>
<evidence type="ECO:0000256" key="1">
    <source>
        <dbReference type="ARBA" id="ARBA00004606"/>
    </source>
</evidence>
<feature type="region of interest" description="Disordered" evidence="7">
    <location>
        <begin position="45"/>
        <end position="100"/>
    </location>
</feature>
<evidence type="ECO:0000313" key="9">
    <source>
        <dbReference type="Proteomes" id="UP001305779"/>
    </source>
</evidence>
<comment type="similarity">
    <text evidence="2">Belongs to the glycosyltransferase 31 family. Beta3-Gal-T subfamily.</text>
</comment>
<evidence type="ECO:0000256" key="2">
    <source>
        <dbReference type="ARBA" id="ARBA00006462"/>
    </source>
</evidence>
<keyword evidence="9" id="KW-1185">Reference proteome</keyword>
<keyword evidence="6" id="KW-0472">Membrane</keyword>
<dbReference type="Gene3D" id="3.90.550.50">
    <property type="match status" value="1"/>
</dbReference>
<evidence type="ECO:0000256" key="4">
    <source>
        <dbReference type="ARBA" id="ARBA00022968"/>
    </source>
</evidence>
<feature type="compositionally biased region" description="Polar residues" evidence="7">
    <location>
        <begin position="71"/>
        <end position="80"/>
    </location>
</feature>
<evidence type="ECO:0000256" key="5">
    <source>
        <dbReference type="ARBA" id="ARBA00022989"/>
    </source>
</evidence>
<gene>
    <name evidence="8" type="ORF">PRZ48_001511</name>
</gene>
<proteinExistence type="inferred from homology"/>
<evidence type="ECO:0000313" key="8">
    <source>
        <dbReference type="EMBL" id="KAK4507776.1"/>
    </source>
</evidence>
<keyword evidence="3" id="KW-0812">Transmembrane</keyword>
<evidence type="ECO:0000256" key="7">
    <source>
        <dbReference type="SAM" id="MobiDB-lite"/>
    </source>
</evidence>
<evidence type="ECO:0000256" key="6">
    <source>
        <dbReference type="ARBA" id="ARBA00023136"/>
    </source>
</evidence>
<dbReference type="InterPro" id="IPR026050">
    <property type="entry name" value="C1GALT1/C1GALT1_chp1"/>
</dbReference>
<name>A0ABR0F341_ZASCE</name>